<proteinExistence type="predicted"/>
<comment type="caution">
    <text evidence="1">The sequence shown here is derived from an EMBL/GenBank/DDBJ whole genome shotgun (WGS) entry which is preliminary data.</text>
</comment>
<reference evidence="1" key="1">
    <citation type="submission" date="2021-02" db="EMBL/GenBank/DDBJ databases">
        <title>Phycicoccus sp. MQZ13P-5T, whole genome shotgun sequence.</title>
        <authorList>
            <person name="Tuo L."/>
        </authorList>
    </citation>
    <scope>NUCLEOTIDE SEQUENCE</scope>
    <source>
        <strain evidence="1">MQZ13P-5</strain>
    </source>
</reference>
<evidence type="ECO:0008006" key="3">
    <source>
        <dbReference type="Google" id="ProtNLM"/>
    </source>
</evidence>
<sequence length="102" mass="10740">MAFLRTAFFPGGTAAHEAALAEALAGAPVPAARLLFASGAAEGGWQVVQVWETRVALEEFNRDWFLPALRAVGAAGFPAPPQVRDVEDARVWLGGDAPPGER</sequence>
<accession>A0ABS2CRF7</accession>
<gene>
    <name evidence="1" type="ORF">JQN70_18895</name>
</gene>
<evidence type="ECO:0000313" key="2">
    <source>
        <dbReference type="Proteomes" id="UP001430172"/>
    </source>
</evidence>
<evidence type="ECO:0000313" key="1">
    <source>
        <dbReference type="EMBL" id="MBM6402467.1"/>
    </source>
</evidence>
<dbReference type="RefSeq" id="WP_204132930.1">
    <property type="nucleotide sequence ID" value="NZ_JAFDVD010000026.1"/>
</dbReference>
<name>A0ABS2CRF7_9MICO</name>
<protein>
    <recommendedName>
        <fullName evidence="3">ABM domain-containing protein</fullName>
    </recommendedName>
</protein>
<keyword evidence="2" id="KW-1185">Reference proteome</keyword>
<dbReference type="EMBL" id="JAFDVD010000026">
    <property type="protein sequence ID" value="MBM6402467.1"/>
    <property type="molecule type" value="Genomic_DNA"/>
</dbReference>
<organism evidence="1 2">
    <name type="scientific">Phycicoccus sonneratiae</name>
    <dbReference type="NCBI Taxonomy" id="2807628"/>
    <lineage>
        <taxon>Bacteria</taxon>
        <taxon>Bacillati</taxon>
        <taxon>Actinomycetota</taxon>
        <taxon>Actinomycetes</taxon>
        <taxon>Micrococcales</taxon>
        <taxon>Intrasporangiaceae</taxon>
        <taxon>Phycicoccus</taxon>
    </lineage>
</organism>
<dbReference type="Proteomes" id="UP001430172">
    <property type="component" value="Unassembled WGS sequence"/>
</dbReference>